<evidence type="ECO:0000256" key="16">
    <source>
        <dbReference type="ARBA" id="ARBA00023242"/>
    </source>
</evidence>
<dbReference type="InterPro" id="IPR024193">
    <property type="entry name" value="Ku80"/>
</dbReference>
<dbReference type="InterPro" id="IPR005161">
    <property type="entry name" value="Ku_N"/>
</dbReference>
<evidence type="ECO:0000256" key="8">
    <source>
        <dbReference type="ARBA" id="ARBA00022763"/>
    </source>
</evidence>
<evidence type="ECO:0000256" key="12">
    <source>
        <dbReference type="ARBA" id="ARBA00022895"/>
    </source>
</evidence>
<dbReference type="FunFam" id="3.40.50.410:FF:000073">
    <property type="entry name" value="ATP-dependent DNA helicase II subunit 2"/>
    <property type="match status" value="1"/>
</dbReference>
<organism evidence="20 21">
    <name type="scientific">Sparassis crispa</name>
    <dbReference type="NCBI Taxonomy" id="139825"/>
    <lineage>
        <taxon>Eukaryota</taxon>
        <taxon>Fungi</taxon>
        <taxon>Dikarya</taxon>
        <taxon>Basidiomycota</taxon>
        <taxon>Agaricomycotina</taxon>
        <taxon>Agaricomycetes</taxon>
        <taxon>Polyporales</taxon>
        <taxon>Sparassidaceae</taxon>
        <taxon>Sparassis</taxon>
    </lineage>
</organism>
<dbReference type="GO" id="GO:0006310">
    <property type="term" value="P:DNA recombination"/>
    <property type="evidence" value="ECO:0007669"/>
    <property type="project" value="UniProtKB-KW"/>
</dbReference>
<dbReference type="Gene3D" id="1.25.40.240">
    <property type="entry name" value="Ku, C-terminal domain"/>
    <property type="match status" value="1"/>
</dbReference>
<evidence type="ECO:0000259" key="19">
    <source>
        <dbReference type="PROSITE" id="PS50234"/>
    </source>
</evidence>
<dbReference type="Pfam" id="PF03731">
    <property type="entry name" value="Ku_N"/>
    <property type="match status" value="1"/>
</dbReference>
<dbReference type="Pfam" id="PF08785">
    <property type="entry name" value="Ku_PK_bind"/>
    <property type="match status" value="1"/>
</dbReference>
<keyword evidence="21" id="KW-1185">Reference proteome</keyword>
<keyword evidence="7" id="KW-0547">Nucleotide-binding</keyword>
<evidence type="ECO:0000256" key="11">
    <source>
        <dbReference type="ARBA" id="ARBA00022840"/>
    </source>
</evidence>
<feature type="compositionally biased region" description="Polar residues" evidence="18">
    <location>
        <begin position="623"/>
        <end position="636"/>
    </location>
</feature>
<dbReference type="EMBL" id="BFAD01000001">
    <property type="protein sequence ID" value="GBE78688.1"/>
    <property type="molecule type" value="Genomic_DNA"/>
</dbReference>
<dbReference type="GO" id="GO:0003690">
    <property type="term" value="F:double-stranded DNA binding"/>
    <property type="evidence" value="ECO:0007669"/>
    <property type="project" value="TreeGrafter"/>
</dbReference>
<keyword evidence="15" id="KW-0234">DNA repair</keyword>
<feature type="region of interest" description="Disordered" evidence="18">
    <location>
        <begin position="313"/>
        <end position="338"/>
    </location>
</feature>
<keyword evidence="13" id="KW-0238">DNA-binding</keyword>
<keyword evidence="14" id="KW-0233">DNA recombination</keyword>
<feature type="region of interest" description="Disordered" evidence="18">
    <location>
        <begin position="609"/>
        <end position="684"/>
    </location>
</feature>
<gene>
    <name evidence="20" type="ORF">SCP_0115790</name>
</gene>
<dbReference type="SMART" id="SM00559">
    <property type="entry name" value="Ku78"/>
    <property type="match status" value="1"/>
</dbReference>
<feature type="domain" description="VWFA" evidence="19">
    <location>
        <begin position="10"/>
        <end position="228"/>
    </location>
</feature>
<keyword evidence="12" id="KW-0779">Telomere</keyword>
<evidence type="ECO:0000313" key="21">
    <source>
        <dbReference type="Proteomes" id="UP000287166"/>
    </source>
</evidence>
<dbReference type="PANTHER" id="PTHR12604:SF4">
    <property type="entry name" value="X-RAY REPAIR CROSS-COMPLEMENTING PROTEIN 5"/>
    <property type="match status" value="1"/>
</dbReference>
<keyword evidence="6" id="KW-0158">Chromosome</keyword>
<keyword evidence="10 20" id="KW-0347">Helicase</keyword>
<comment type="caution">
    <text evidence="20">The sequence shown here is derived from an EMBL/GenBank/DDBJ whole genome shotgun (WGS) entry which is preliminary data.</text>
</comment>
<evidence type="ECO:0000256" key="7">
    <source>
        <dbReference type="ARBA" id="ARBA00022741"/>
    </source>
</evidence>
<dbReference type="InterPro" id="IPR036494">
    <property type="entry name" value="Ku_C_sf"/>
</dbReference>
<dbReference type="InterPro" id="IPR006164">
    <property type="entry name" value="DNA_bd_Ku70/Ku80"/>
</dbReference>
<dbReference type="CDD" id="cd00873">
    <property type="entry name" value="KU80"/>
    <property type="match status" value="1"/>
</dbReference>
<evidence type="ECO:0000256" key="15">
    <source>
        <dbReference type="ARBA" id="ARBA00023204"/>
    </source>
</evidence>
<dbReference type="GO" id="GO:0003684">
    <property type="term" value="F:damaged DNA binding"/>
    <property type="evidence" value="ECO:0007669"/>
    <property type="project" value="InterPro"/>
</dbReference>
<accession>A0A401G953</accession>
<proteinExistence type="inferred from homology"/>
<evidence type="ECO:0000256" key="4">
    <source>
        <dbReference type="ARBA" id="ARBA00012551"/>
    </source>
</evidence>
<dbReference type="GO" id="GO:0016787">
    <property type="term" value="F:hydrolase activity"/>
    <property type="evidence" value="ECO:0007669"/>
    <property type="project" value="UniProtKB-KW"/>
</dbReference>
<dbReference type="FunFam" id="1.10.1600.10:FF:000002">
    <property type="entry name" value="X-ray repair cross-complementing protein 5"/>
    <property type="match status" value="1"/>
</dbReference>
<dbReference type="FunCoup" id="A0A401G953">
    <property type="interactions" value="432"/>
</dbReference>
<keyword evidence="8" id="KW-0227">DNA damage</keyword>
<keyword evidence="16" id="KW-0539">Nucleus</keyword>
<dbReference type="GO" id="GO:0003678">
    <property type="term" value="F:DNA helicase activity"/>
    <property type="evidence" value="ECO:0007669"/>
    <property type="project" value="UniProtKB-EC"/>
</dbReference>
<dbReference type="STRING" id="139825.A0A401G953"/>
<dbReference type="SUPFAM" id="SSF100939">
    <property type="entry name" value="SPOC domain-like"/>
    <property type="match status" value="1"/>
</dbReference>
<evidence type="ECO:0000256" key="6">
    <source>
        <dbReference type="ARBA" id="ARBA00022454"/>
    </source>
</evidence>
<evidence type="ECO:0000256" key="17">
    <source>
        <dbReference type="ARBA" id="ARBA00031847"/>
    </source>
</evidence>
<evidence type="ECO:0000256" key="14">
    <source>
        <dbReference type="ARBA" id="ARBA00023172"/>
    </source>
</evidence>
<dbReference type="Pfam" id="PF02735">
    <property type="entry name" value="Ku"/>
    <property type="match status" value="1"/>
</dbReference>
<dbReference type="EC" id="3.6.4.12" evidence="4"/>
<evidence type="ECO:0000256" key="18">
    <source>
        <dbReference type="SAM" id="MobiDB-lite"/>
    </source>
</evidence>
<dbReference type="GO" id="GO:0042162">
    <property type="term" value="F:telomeric DNA binding"/>
    <property type="evidence" value="ECO:0007669"/>
    <property type="project" value="InterPro"/>
</dbReference>
<evidence type="ECO:0000256" key="3">
    <source>
        <dbReference type="ARBA" id="ARBA00007726"/>
    </source>
</evidence>
<dbReference type="AlphaFoldDB" id="A0A401G953"/>
<dbReference type="GeneID" id="38775605"/>
<dbReference type="InterPro" id="IPR002035">
    <property type="entry name" value="VWF_A"/>
</dbReference>
<dbReference type="InterPro" id="IPR014893">
    <property type="entry name" value="Ku_PK_bind"/>
</dbReference>
<feature type="compositionally biased region" description="Acidic residues" evidence="18">
    <location>
        <begin position="651"/>
        <end position="664"/>
    </location>
</feature>
<dbReference type="Proteomes" id="UP000287166">
    <property type="component" value="Unassembled WGS sequence"/>
</dbReference>
<evidence type="ECO:0000313" key="20">
    <source>
        <dbReference type="EMBL" id="GBE78688.1"/>
    </source>
</evidence>
<dbReference type="SUPFAM" id="SSF101420">
    <property type="entry name" value="C-terminal domain of Ku80"/>
    <property type="match status" value="1"/>
</dbReference>
<feature type="compositionally biased region" description="Acidic residues" evidence="18">
    <location>
        <begin position="317"/>
        <end position="330"/>
    </location>
</feature>
<name>A0A401G953_9APHY</name>
<dbReference type="Gene3D" id="3.40.50.410">
    <property type="entry name" value="von Willebrand factor, type A domain"/>
    <property type="match status" value="1"/>
</dbReference>
<protein>
    <recommendedName>
        <fullName evidence="5">ATP-dependent DNA helicase II subunit 2</fullName>
        <ecNumber evidence="4">3.6.4.12</ecNumber>
    </recommendedName>
    <alternativeName>
        <fullName evidence="17">ATP-dependent DNA helicase II subunit Ku80</fullName>
    </alternativeName>
</protein>
<dbReference type="OrthoDB" id="30826at2759"/>
<feature type="compositionally biased region" description="Basic and acidic residues" evidence="18">
    <location>
        <begin position="637"/>
        <end position="650"/>
    </location>
</feature>
<reference evidence="20 21" key="1">
    <citation type="journal article" date="2018" name="Sci. Rep.">
        <title>Genome sequence of the cauliflower mushroom Sparassis crispa (Hanabiratake) and its association with beneficial usage.</title>
        <authorList>
            <person name="Kiyama R."/>
            <person name="Furutani Y."/>
            <person name="Kawaguchi K."/>
            <person name="Nakanishi T."/>
        </authorList>
    </citation>
    <scope>NUCLEOTIDE SEQUENCE [LARGE SCALE GENOMIC DNA]</scope>
</reference>
<dbReference type="GO" id="GO:0000781">
    <property type="term" value="C:chromosome, telomeric region"/>
    <property type="evidence" value="ECO:0007669"/>
    <property type="project" value="UniProtKB-SubCell"/>
</dbReference>
<comment type="subcellular location">
    <subcellularLocation>
        <location evidence="2">Chromosome</location>
        <location evidence="2">Telomere</location>
    </subcellularLocation>
    <subcellularLocation>
        <location evidence="1">Nucleus</location>
    </subcellularLocation>
</comment>
<evidence type="ECO:0000256" key="2">
    <source>
        <dbReference type="ARBA" id="ARBA00004574"/>
    </source>
</evidence>
<evidence type="ECO:0000256" key="5">
    <source>
        <dbReference type="ARBA" id="ARBA00021792"/>
    </source>
</evidence>
<evidence type="ECO:0000256" key="10">
    <source>
        <dbReference type="ARBA" id="ARBA00022806"/>
    </source>
</evidence>
<dbReference type="PANTHER" id="PTHR12604">
    <property type="entry name" value="KU AUTOANTIGEN DNA HELICASE"/>
    <property type="match status" value="1"/>
</dbReference>
<dbReference type="RefSeq" id="XP_027609601.1">
    <property type="nucleotide sequence ID" value="XM_027753800.1"/>
</dbReference>
<dbReference type="GO" id="GO:0005524">
    <property type="term" value="F:ATP binding"/>
    <property type="evidence" value="ECO:0007669"/>
    <property type="project" value="UniProtKB-KW"/>
</dbReference>
<dbReference type="GO" id="GO:0000723">
    <property type="term" value="P:telomere maintenance"/>
    <property type="evidence" value="ECO:0007669"/>
    <property type="project" value="InterPro"/>
</dbReference>
<dbReference type="InParanoid" id="A0A401G953"/>
<keyword evidence="11" id="KW-0067">ATP-binding</keyword>
<dbReference type="GO" id="GO:0043564">
    <property type="term" value="C:Ku70:Ku80 complex"/>
    <property type="evidence" value="ECO:0007669"/>
    <property type="project" value="InterPro"/>
</dbReference>
<dbReference type="InterPro" id="IPR036465">
    <property type="entry name" value="vWFA_dom_sf"/>
</dbReference>
<evidence type="ECO:0000256" key="1">
    <source>
        <dbReference type="ARBA" id="ARBA00004123"/>
    </source>
</evidence>
<dbReference type="Gene3D" id="1.10.1600.10">
    <property type="match status" value="1"/>
</dbReference>
<evidence type="ECO:0000256" key="13">
    <source>
        <dbReference type="ARBA" id="ARBA00023125"/>
    </source>
</evidence>
<dbReference type="Gene3D" id="2.40.290.10">
    <property type="match status" value="1"/>
</dbReference>
<sequence>MPAERAGYTVTMFLVDISSSMGKMRQVEIPNERNDEPDIIEMTNLEWSLQFVMLKIQEMIFNSRKTDQCGVILFGSEETDNMINEKNGGYENVSEYIPIAQPNAGTLAKLAALRPSEVIGDPIDALIVGIETQNQYLSSKKTWTRKIVLLTDGENPIEIEDWETTAKKMNSLDIRFTVVGVDFDDENFPFHEEDKSEIKHQNESFFHTFVSSLNNGIVGNCDFALRELARPDIKQVKSALLGTVLRLGDVDARPEDAIEIHVKTSKCTALSRPKSWKKFTRRDRLEDEEEEADNKAPKAVFAQLQMRTEYFVQREGEDTDEENVESEQREEDQKQDNKLKVEKEQLVRGFKYGASYAPCPDGQFPRLVTRKGIDICGFFKERFFRRDYCMGEVSYVWADPTSPMQQVALSSFVQAMYEKGALAIARWVGRDGADPKMGVLAPSMFQNADCLLWVQMPFADDVRNFPFASLDTLISKKGETLAKHPYLPTEEQVDAMEQFVDAMDLSDAGEKDEDGVRQPWYDNRLSYNPAVHRTKQALFHSAIVSDLGMYPLPPPHPELLKYFEPPRRVLKRAHDAIEECNQKFKVKEVPKKIAKTRKDGHVRARDEDEDMLLLDRMPRRTKSQALVSSQLAATSQPRERAEEKKPKRVDDDSETESESEDDQDLLLNDAGGVLPTPARSETGFEAGLRPGRVVGSRHPLKDFHDNLARGDIVTKSVEDLAAVIKEITVRPSESHRMDELLECMQELRKVSCEEDEIDAWNGFLPDLRKLCVDEQPGNKAFWARVKKLGRDISLISKPQARKLGGKSNISEAESIEFIEG</sequence>
<dbReference type="SUPFAM" id="SSF53300">
    <property type="entry name" value="vWA-like"/>
    <property type="match status" value="1"/>
</dbReference>
<dbReference type="PROSITE" id="PS50234">
    <property type="entry name" value="VWFA"/>
    <property type="match status" value="1"/>
</dbReference>
<keyword evidence="9" id="KW-0378">Hydrolase</keyword>
<dbReference type="InterPro" id="IPR016194">
    <property type="entry name" value="SPOC-like_C_dom_sf"/>
</dbReference>
<comment type="similarity">
    <text evidence="3">Belongs to the ku80 family.</text>
</comment>
<dbReference type="GO" id="GO:0006303">
    <property type="term" value="P:double-strand break repair via nonhomologous end joining"/>
    <property type="evidence" value="ECO:0007669"/>
    <property type="project" value="InterPro"/>
</dbReference>
<evidence type="ECO:0000256" key="9">
    <source>
        <dbReference type="ARBA" id="ARBA00022801"/>
    </source>
</evidence>